<keyword evidence="2" id="KW-1185">Reference proteome</keyword>
<dbReference type="Proteomes" id="UP000299102">
    <property type="component" value="Unassembled WGS sequence"/>
</dbReference>
<evidence type="ECO:0000313" key="2">
    <source>
        <dbReference type="Proteomes" id="UP000299102"/>
    </source>
</evidence>
<accession>A0A4C1VZG0</accession>
<proteinExistence type="predicted"/>
<gene>
    <name evidence="1" type="ORF">EVAR_39284_1</name>
</gene>
<sequence>MAKPSAPPGPSLAALAPAPLARAARRPILVLTSWRMRSQPSRVTSSMCWAIRQRVTKALYYSSQATTNRDACHILIIANHYPRETAQKFVTEPPTRTTLTAFFELFQKDSFACTLLRSTKLLYMGYNK</sequence>
<name>A0A4C1VZG0_EUMVA</name>
<dbReference type="AlphaFoldDB" id="A0A4C1VZG0"/>
<comment type="caution">
    <text evidence="1">The sequence shown here is derived from an EMBL/GenBank/DDBJ whole genome shotgun (WGS) entry which is preliminary data.</text>
</comment>
<protein>
    <submittedName>
        <fullName evidence="1">Uncharacterized protein</fullName>
    </submittedName>
</protein>
<organism evidence="1 2">
    <name type="scientific">Eumeta variegata</name>
    <name type="common">Bagworm moth</name>
    <name type="synonym">Eumeta japonica</name>
    <dbReference type="NCBI Taxonomy" id="151549"/>
    <lineage>
        <taxon>Eukaryota</taxon>
        <taxon>Metazoa</taxon>
        <taxon>Ecdysozoa</taxon>
        <taxon>Arthropoda</taxon>
        <taxon>Hexapoda</taxon>
        <taxon>Insecta</taxon>
        <taxon>Pterygota</taxon>
        <taxon>Neoptera</taxon>
        <taxon>Endopterygota</taxon>
        <taxon>Lepidoptera</taxon>
        <taxon>Glossata</taxon>
        <taxon>Ditrysia</taxon>
        <taxon>Tineoidea</taxon>
        <taxon>Psychidae</taxon>
        <taxon>Oiketicinae</taxon>
        <taxon>Eumeta</taxon>
    </lineage>
</organism>
<reference evidence="1 2" key="1">
    <citation type="journal article" date="2019" name="Commun. Biol.">
        <title>The bagworm genome reveals a unique fibroin gene that provides high tensile strength.</title>
        <authorList>
            <person name="Kono N."/>
            <person name="Nakamura H."/>
            <person name="Ohtoshi R."/>
            <person name="Tomita M."/>
            <person name="Numata K."/>
            <person name="Arakawa K."/>
        </authorList>
    </citation>
    <scope>NUCLEOTIDE SEQUENCE [LARGE SCALE GENOMIC DNA]</scope>
</reference>
<evidence type="ECO:0000313" key="1">
    <source>
        <dbReference type="EMBL" id="GBP43227.1"/>
    </source>
</evidence>
<dbReference type="EMBL" id="BGZK01000432">
    <property type="protein sequence ID" value="GBP43227.1"/>
    <property type="molecule type" value="Genomic_DNA"/>
</dbReference>